<feature type="domain" description="Flagellar Assembly Protein A N-terminal region" evidence="1">
    <location>
        <begin position="84"/>
        <end position="262"/>
    </location>
</feature>
<dbReference type="InterPro" id="IPR005646">
    <property type="entry name" value="FapA"/>
</dbReference>
<proteinExistence type="predicted"/>
<dbReference type="Pfam" id="PF03961">
    <property type="entry name" value="FapA"/>
    <property type="match status" value="1"/>
</dbReference>
<accession>A0ABV9LUH2</accession>
<dbReference type="InterPro" id="IPR046865">
    <property type="entry name" value="FapA_b_solenoid"/>
</dbReference>
<evidence type="ECO:0000259" key="1">
    <source>
        <dbReference type="Pfam" id="PF20250"/>
    </source>
</evidence>
<name>A0ABV9LUH2_9ALTE</name>
<dbReference type="InterPro" id="IPR046866">
    <property type="entry name" value="FapA_N"/>
</dbReference>
<keyword evidence="3" id="KW-1185">Reference proteome</keyword>
<dbReference type="RefSeq" id="WP_382406243.1">
    <property type="nucleotide sequence ID" value="NZ_JBHSGU010000002.1"/>
</dbReference>
<gene>
    <name evidence="2" type="ORF">ACFO4O_04940</name>
</gene>
<evidence type="ECO:0000313" key="2">
    <source>
        <dbReference type="EMBL" id="MFC4699500.1"/>
    </source>
</evidence>
<dbReference type="Proteomes" id="UP001595897">
    <property type="component" value="Unassembled WGS sequence"/>
</dbReference>
<sequence length="548" mass="59618">MSGISFFTKADTNELIASIDPLLWEGVCSEEIIAAHAREAGYTGYAFNAGEIVHLSKVIIDAKNSGNMDVIEHSVAVEPESSATISLATDQMSASLTVVANPDAPQATYQEIKALLHRKGIVRGISKKRIQHLLNSALEGDAGKEYTDVIAIGLPPRDGKPSRVVPLVPNALDRILRPQESGDDKVDMRNLGDVLCVSANKPVAKRISPSKGRIGYTVTNKPLSPNKGEWQEVKLGNNTQLAEHDENLILSSLAGQPKFENNVMTIDDTFVTKGVNVGTGNVNYEGAVIVNGDVTENMQIIAQGDVTINGFVESAYIKAGGDIIITQGATGKMNDEDCRLIADGSVFIQHGQGLDVSTGKDLNVKRQLAYSRVLCKGHLYVGDPDNPTGNLFASKITAYNSVRAGSVGAVSGSSLEIDYSDAYNGLIKRLDAISELLDGLASVNADHEIKLSKMNAKEFPKYLHKKLRKLDKTIGKERSLLTWLRKVQGDLEQAKKDFENNARVIANKELFPGVVVRLNKRIFRQQKETMKSRIVLVGGNWEYQPIIK</sequence>
<organism evidence="2 3">
    <name type="scientific">Glaciecola siphonariae</name>
    <dbReference type="NCBI Taxonomy" id="521012"/>
    <lineage>
        <taxon>Bacteria</taxon>
        <taxon>Pseudomonadati</taxon>
        <taxon>Pseudomonadota</taxon>
        <taxon>Gammaproteobacteria</taxon>
        <taxon>Alteromonadales</taxon>
        <taxon>Alteromonadaceae</taxon>
        <taxon>Glaciecola</taxon>
    </lineage>
</organism>
<reference evidence="3" key="1">
    <citation type="journal article" date="2019" name="Int. J. Syst. Evol. Microbiol.">
        <title>The Global Catalogue of Microorganisms (GCM) 10K type strain sequencing project: providing services to taxonomists for standard genome sequencing and annotation.</title>
        <authorList>
            <consortium name="The Broad Institute Genomics Platform"/>
            <consortium name="The Broad Institute Genome Sequencing Center for Infectious Disease"/>
            <person name="Wu L."/>
            <person name="Ma J."/>
        </authorList>
    </citation>
    <scope>NUCLEOTIDE SEQUENCE [LARGE SCALE GENOMIC DNA]</scope>
    <source>
        <strain evidence="3">KACC 12507</strain>
    </source>
</reference>
<dbReference type="PANTHER" id="PTHR38032:SF1">
    <property type="entry name" value="RNA-BINDING PROTEIN KHPB N-TERMINAL DOMAIN-CONTAINING PROTEIN"/>
    <property type="match status" value="1"/>
</dbReference>
<protein>
    <submittedName>
        <fullName evidence="2">DUF342 domain-containing protein</fullName>
    </submittedName>
</protein>
<evidence type="ECO:0000313" key="3">
    <source>
        <dbReference type="Proteomes" id="UP001595897"/>
    </source>
</evidence>
<comment type="caution">
    <text evidence="2">The sequence shown here is derived from an EMBL/GenBank/DDBJ whole genome shotgun (WGS) entry which is preliminary data.</text>
</comment>
<dbReference type="EMBL" id="JBHSGU010000002">
    <property type="protein sequence ID" value="MFC4699500.1"/>
    <property type="molecule type" value="Genomic_DNA"/>
</dbReference>
<dbReference type="Pfam" id="PF20250">
    <property type="entry name" value="FapA_N"/>
    <property type="match status" value="1"/>
</dbReference>
<dbReference type="PANTHER" id="PTHR38032">
    <property type="entry name" value="POLYMERASE-RELATED"/>
    <property type="match status" value="1"/>
</dbReference>